<dbReference type="eggNOG" id="COG2442">
    <property type="taxonomic scope" value="Bacteria"/>
</dbReference>
<sequence>MVVKNVDKLKELYEIDDYLWIEETVKLLKGKRFEELDLDNLIEELEDLGSEKRHKVESLLEQIIRHLLLLEYWHNEYERNYRHWQAEIVGFRNQLSDRMTTNFYNYLEENLPKIYRKAHKYVQVKSGLDTFPQDCPYSLQQLLDEDWLPSK</sequence>
<dbReference type="PANTHER" id="PTHR34235:SF3">
    <property type="entry name" value="SLR1203 PROTEIN"/>
    <property type="match status" value="1"/>
</dbReference>
<dbReference type="RefSeq" id="WP_008274168.1">
    <property type="nucleotide sequence ID" value="NZ_AAXW01000005.1"/>
</dbReference>
<evidence type="ECO:0000313" key="2">
    <source>
        <dbReference type="EMBL" id="EAZ92600.1"/>
    </source>
</evidence>
<dbReference type="InterPro" id="IPR002636">
    <property type="entry name" value="DUF29"/>
</dbReference>
<keyword evidence="3" id="KW-1185">Reference proteome</keyword>
<feature type="coiled-coil region" evidence="1">
    <location>
        <begin position="31"/>
        <end position="94"/>
    </location>
</feature>
<keyword evidence="1" id="KW-0175">Coiled coil</keyword>
<comment type="caution">
    <text evidence="2">The sequence shown here is derived from an EMBL/GenBank/DDBJ whole genome shotgun (WGS) entry which is preliminary data.</text>
</comment>
<dbReference type="Proteomes" id="UP000003781">
    <property type="component" value="Unassembled WGS sequence"/>
</dbReference>
<dbReference type="EMBL" id="AAXW01000005">
    <property type="protein sequence ID" value="EAZ92600.1"/>
    <property type="molecule type" value="Genomic_DNA"/>
</dbReference>
<evidence type="ECO:0000256" key="1">
    <source>
        <dbReference type="SAM" id="Coils"/>
    </source>
</evidence>
<reference evidence="2 3" key="1">
    <citation type="submission" date="2007-03" db="EMBL/GenBank/DDBJ databases">
        <authorList>
            <person name="Stal L."/>
            <person name="Ferriera S."/>
            <person name="Johnson J."/>
            <person name="Kravitz S."/>
            <person name="Beeson K."/>
            <person name="Sutton G."/>
            <person name="Rogers Y.-H."/>
            <person name="Friedman R."/>
            <person name="Frazier M."/>
            <person name="Venter J.C."/>
        </authorList>
    </citation>
    <scope>NUCLEOTIDE SEQUENCE [LARGE SCALE GENOMIC DNA]</scope>
    <source>
        <strain evidence="2 3">CCY0110</strain>
    </source>
</reference>
<protein>
    <recommendedName>
        <fullName evidence="4">DUF29 domain-containing protein</fullName>
    </recommendedName>
</protein>
<evidence type="ECO:0000313" key="3">
    <source>
        <dbReference type="Proteomes" id="UP000003781"/>
    </source>
</evidence>
<name>A3ILE9_9CHRO</name>
<organism evidence="2 3">
    <name type="scientific">Crocosphaera chwakensis CCY0110</name>
    <dbReference type="NCBI Taxonomy" id="391612"/>
    <lineage>
        <taxon>Bacteria</taxon>
        <taxon>Bacillati</taxon>
        <taxon>Cyanobacteriota</taxon>
        <taxon>Cyanophyceae</taxon>
        <taxon>Oscillatoriophycideae</taxon>
        <taxon>Chroococcales</taxon>
        <taxon>Aphanothecaceae</taxon>
        <taxon>Crocosphaera</taxon>
        <taxon>Crocosphaera chwakensis</taxon>
    </lineage>
</organism>
<gene>
    <name evidence="2" type="ORF">CY0110_23576</name>
</gene>
<dbReference type="PANTHER" id="PTHR34235">
    <property type="entry name" value="SLR1203 PROTEIN-RELATED"/>
    <property type="match status" value="1"/>
</dbReference>
<dbReference type="Gene3D" id="1.20.1220.20">
    <property type="entry name" value="Uncharcterised protein PF01724"/>
    <property type="match status" value="1"/>
</dbReference>
<accession>A3ILE9</accession>
<dbReference type="OrthoDB" id="5769308at2"/>
<dbReference type="Pfam" id="PF01724">
    <property type="entry name" value="DUF29"/>
    <property type="match status" value="1"/>
</dbReference>
<proteinExistence type="predicted"/>
<evidence type="ECO:0008006" key="4">
    <source>
        <dbReference type="Google" id="ProtNLM"/>
    </source>
</evidence>
<dbReference type="AlphaFoldDB" id="A3ILE9"/>